<dbReference type="Pfam" id="PF11951">
    <property type="entry name" value="Fungal_trans_2"/>
    <property type="match status" value="1"/>
</dbReference>
<evidence type="ECO:0000256" key="6">
    <source>
        <dbReference type="ARBA" id="ARBA00023242"/>
    </source>
</evidence>
<dbReference type="PANTHER" id="PTHR36206:SF16">
    <property type="entry name" value="TRANSCRIPTION FACTOR DOMAIN-CONTAINING PROTEIN-RELATED"/>
    <property type="match status" value="1"/>
</dbReference>
<dbReference type="InterPro" id="IPR001138">
    <property type="entry name" value="Zn2Cys6_DnaBD"/>
</dbReference>
<dbReference type="InterPro" id="IPR052360">
    <property type="entry name" value="Transcr_Regulatory_Proteins"/>
</dbReference>
<keyword evidence="9" id="KW-1185">Reference proteome</keyword>
<comment type="caution">
    <text evidence="8">The sequence shown here is derived from an EMBL/GenBank/DDBJ whole genome shotgun (WGS) entry which is preliminary data.</text>
</comment>
<dbReference type="SMART" id="SM00066">
    <property type="entry name" value="GAL4"/>
    <property type="match status" value="1"/>
</dbReference>
<evidence type="ECO:0000256" key="5">
    <source>
        <dbReference type="ARBA" id="ARBA00023163"/>
    </source>
</evidence>
<evidence type="ECO:0000256" key="3">
    <source>
        <dbReference type="ARBA" id="ARBA00023015"/>
    </source>
</evidence>
<dbReference type="InterPro" id="IPR036864">
    <property type="entry name" value="Zn2-C6_fun-type_DNA-bd_sf"/>
</dbReference>
<gene>
    <name evidence="8" type="ORF">RRF57_004617</name>
</gene>
<proteinExistence type="predicted"/>
<dbReference type="SUPFAM" id="SSF57701">
    <property type="entry name" value="Zn2/Cys6 DNA-binding domain"/>
    <property type="match status" value="1"/>
</dbReference>
<keyword evidence="1" id="KW-0479">Metal-binding</keyword>
<organism evidence="8 9">
    <name type="scientific">Xylaria bambusicola</name>
    <dbReference type="NCBI Taxonomy" id="326684"/>
    <lineage>
        <taxon>Eukaryota</taxon>
        <taxon>Fungi</taxon>
        <taxon>Dikarya</taxon>
        <taxon>Ascomycota</taxon>
        <taxon>Pezizomycotina</taxon>
        <taxon>Sordariomycetes</taxon>
        <taxon>Xylariomycetidae</taxon>
        <taxon>Xylariales</taxon>
        <taxon>Xylariaceae</taxon>
        <taxon>Xylaria</taxon>
    </lineage>
</organism>
<keyword evidence="5" id="KW-0804">Transcription</keyword>
<dbReference type="Gene3D" id="4.10.240.10">
    <property type="entry name" value="Zn(2)-C6 fungal-type DNA-binding domain"/>
    <property type="match status" value="1"/>
</dbReference>
<dbReference type="InterPro" id="IPR021858">
    <property type="entry name" value="Fun_TF"/>
</dbReference>
<dbReference type="EMBL" id="JAWHQM010000010">
    <property type="protein sequence ID" value="KAK5628902.1"/>
    <property type="molecule type" value="Genomic_DNA"/>
</dbReference>
<dbReference type="GO" id="GO:0003677">
    <property type="term" value="F:DNA binding"/>
    <property type="evidence" value="ECO:0007669"/>
    <property type="project" value="UniProtKB-KW"/>
</dbReference>
<dbReference type="Proteomes" id="UP001305414">
    <property type="component" value="Unassembled WGS sequence"/>
</dbReference>
<dbReference type="PROSITE" id="PS50048">
    <property type="entry name" value="ZN2_CY6_FUNGAL_2"/>
    <property type="match status" value="1"/>
</dbReference>
<dbReference type="CDD" id="cd00067">
    <property type="entry name" value="GAL4"/>
    <property type="match status" value="1"/>
</dbReference>
<accession>A0AAN7UI18</accession>
<dbReference type="Pfam" id="PF00172">
    <property type="entry name" value="Zn_clus"/>
    <property type="match status" value="1"/>
</dbReference>
<evidence type="ECO:0000256" key="2">
    <source>
        <dbReference type="ARBA" id="ARBA00022833"/>
    </source>
</evidence>
<dbReference type="PROSITE" id="PS00463">
    <property type="entry name" value="ZN2_CY6_FUNGAL_1"/>
    <property type="match status" value="1"/>
</dbReference>
<evidence type="ECO:0000259" key="7">
    <source>
        <dbReference type="PROSITE" id="PS50048"/>
    </source>
</evidence>
<dbReference type="GO" id="GO:0008270">
    <property type="term" value="F:zinc ion binding"/>
    <property type="evidence" value="ECO:0007669"/>
    <property type="project" value="InterPro"/>
</dbReference>
<evidence type="ECO:0000256" key="4">
    <source>
        <dbReference type="ARBA" id="ARBA00023125"/>
    </source>
</evidence>
<dbReference type="GO" id="GO:0000981">
    <property type="term" value="F:DNA-binding transcription factor activity, RNA polymerase II-specific"/>
    <property type="evidence" value="ECO:0007669"/>
    <property type="project" value="InterPro"/>
</dbReference>
<evidence type="ECO:0000256" key="1">
    <source>
        <dbReference type="ARBA" id="ARBA00022723"/>
    </source>
</evidence>
<keyword evidence="6" id="KW-0539">Nucleus</keyword>
<keyword evidence="3" id="KW-0805">Transcription regulation</keyword>
<name>A0AAN7UI18_9PEZI</name>
<feature type="domain" description="Zn(2)-C6 fungal-type" evidence="7">
    <location>
        <begin position="17"/>
        <end position="45"/>
    </location>
</feature>
<evidence type="ECO:0000313" key="8">
    <source>
        <dbReference type="EMBL" id="KAK5628902.1"/>
    </source>
</evidence>
<sequence>MARPRALDISKRKVKTGCRTCKARRIKCDEGRPECSRCVSTGRSCEGYGIWGGGTLKCTAKSVTPKAHTDTVQYALSSLFGELSPEQESCFQWFRYRTYTKLPLPFITPFWDTLILQACTVEPAILHAVLALGSAHQKETAEGGEPRGGYMILDSQQKFMLQEYGEAIRSLRSHLSSHDKRSIHIALAACVIFTFFENLLGDMPPRTLISILD</sequence>
<dbReference type="AlphaFoldDB" id="A0AAN7UI18"/>
<protein>
    <recommendedName>
        <fullName evidence="7">Zn(2)-C6 fungal-type domain-containing protein</fullName>
    </recommendedName>
</protein>
<keyword evidence="4" id="KW-0238">DNA-binding</keyword>
<keyword evidence="2" id="KW-0862">Zinc</keyword>
<evidence type="ECO:0000313" key="9">
    <source>
        <dbReference type="Proteomes" id="UP001305414"/>
    </source>
</evidence>
<reference evidence="8 9" key="1">
    <citation type="submission" date="2023-10" db="EMBL/GenBank/DDBJ databases">
        <title>Draft genome sequence of Xylaria bambusicola isolate GMP-LS, the root and basal stem rot pathogen of sugarcane in Indonesia.</title>
        <authorList>
            <person name="Selvaraj P."/>
            <person name="Muralishankar V."/>
            <person name="Muruganantham S."/>
            <person name="Sp S."/>
            <person name="Haryani S."/>
            <person name="Lau K.J.X."/>
            <person name="Naqvi N.I."/>
        </authorList>
    </citation>
    <scope>NUCLEOTIDE SEQUENCE [LARGE SCALE GENOMIC DNA]</scope>
    <source>
        <strain evidence="8">GMP-LS</strain>
    </source>
</reference>
<dbReference type="PANTHER" id="PTHR36206">
    <property type="entry name" value="ASPERCRYPTIN BIOSYNTHESIS CLUSTER-SPECIFIC TRANSCRIPTION REGULATOR ATNN-RELATED"/>
    <property type="match status" value="1"/>
</dbReference>